<dbReference type="AlphaFoldDB" id="A0A914D3H8"/>
<keyword evidence="3" id="KW-1185">Reference proteome</keyword>
<keyword evidence="1" id="KW-0547">Nucleotide-binding</keyword>
<evidence type="ECO:0000313" key="4">
    <source>
        <dbReference type="WBParaSite" id="ACRNAN_scaffold18404.g8829.t1"/>
    </source>
</evidence>
<dbReference type="InterPro" id="IPR050227">
    <property type="entry name" value="Rab"/>
</dbReference>
<proteinExistence type="predicted"/>
<dbReference type="Pfam" id="PF00071">
    <property type="entry name" value="Ras"/>
    <property type="match status" value="1"/>
</dbReference>
<dbReference type="GO" id="GO:0003924">
    <property type="term" value="F:GTPase activity"/>
    <property type="evidence" value="ECO:0007669"/>
    <property type="project" value="InterPro"/>
</dbReference>
<name>A0A914D3H8_9BILA</name>
<protein>
    <submittedName>
        <fullName evidence="4">Uncharacterized protein</fullName>
    </submittedName>
</protein>
<dbReference type="InterPro" id="IPR027417">
    <property type="entry name" value="P-loop_NTPase"/>
</dbReference>
<dbReference type="PANTHER" id="PTHR47977">
    <property type="entry name" value="RAS-RELATED PROTEIN RAB"/>
    <property type="match status" value="1"/>
</dbReference>
<evidence type="ECO:0000256" key="1">
    <source>
        <dbReference type="ARBA" id="ARBA00022741"/>
    </source>
</evidence>
<dbReference type="GO" id="GO:0005525">
    <property type="term" value="F:GTP binding"/>
    <property type="evidence" value="ECO:0007669"/>
    <property type="project" value="UniProtKB-KW"/>
</dbReference>
<dbReference type="PROSITE" id="PS51419">
    <property type="entry name" value="RAB"/>
    <property type="match status" value="1"/>
</dbReference>
<dbReference type="PRINTS" id="PR00449">
    <property type="entry name" value="RASTRNSFRMNG"/>
</dbReference>
<dbReference type="Gene3D" id="3.40.50.300">
    <property type="entry name" value="P-loop containing nucleotide triphosphate hydrolases"/>
    <property type="match status" value="1"/>
</dbReference>
<dbReference type="InterPro" id="IPR001806">
    <property type="entry name" value="Small_GTPase"/>
</dbReference>
<reference evidence="4" key="1">
    <citation type="submission" date="2022-11" db="UniProtKB">
        <authorList>
            <consortium name="WormBaseParasite"/>
        </authorList>
    </citation>
    <scope>IDENTIFICATION</scope>
</reference>
<dbReference type="Proteomes" id="UP000887540">
    <property type="component" value="Unplaced"/>
</dbReference>
<sequence>MYDITSEQSFLNVRNWIESVRVGVDDGCVMCLVGNKVDLCPSSSCRTITYEDGKKLADEFDMIFFETSAYTGLGINDCMRAVAIRLQQREDENLEEALKLEMTVQTWRKSWCCV</sequence>
<organism evidence="3 4">
    <name type="scientific">Acrobeloides nanus</name>
    <dbReference type="NCBI Taxonomy" id="290746"/>
    <lineage>
        <taxon>Eukaryota</taxon>
        <taxon>Metazoa</taxon>
        <taxon>Ecdysozoa</taxon>
        <taxon>Nematoda</taxon>
        <taxon>Chromadorea</taxon>
        <taxon>Rhabditida</taxon>
        <taxon>Tylenchina</taxon>
        <taxon>Cephalobomorpha</taxon>
        <taxon>Cephaloboidea</taxon>
        <taxon>Cephalobidae</taxon>
        <taxon>Acrobeloides</taxon>
    </lineage>
</organism>
<evidence type="ECO:0000256" key="2">
    <source>
        <dbReference type="ARBA" id="ARBA00023134"/>
    </source>
</evidence>
<dbReference type="WBParaSite" id="ACRNAN_scaffold18404.g8829.t1">
    <property type="protein sequence ID" value="ACRNAN_scaffold18404.g8829.t1"/>
    <property type="gene ID" value="ACRNAN_scaffold18404.g8829"/>
</dbReference>
<dbReference type="SMART" id="SM00175">
    <property type="entry name" value="RAB"/>
    <property type="match status" value="1"/>
</dbReference>
<dbReference type="SUPFAM" id="SSF52540">
    <property type="entry name" value="P-loop containing nucleoside triphosphate hydrolases"/>
    <property type="match status" value="1"/>
</dbReference>
<dbReference type="PROSITE" id="PS51421">
    <property type="entry name" value="RAS"/>
    <property type="match status" value="1"/>
</dbReference>
<keyword evidence="2" id="KW-0342">GTP-binding</keyword>
<accession>A0A914D3H8</accession>
<evidence type="ECO:0000313" key="3">
    <source>
        <dbReference type="Proteomes" id="UP000887540"/>
    </source>
</evidence>